<dbReference type="EMBL" id="CP003653">
    <property type="protein sequence ID" value="AFZ35840.1"/>
    <property type="molecule type" value="Genomic_DNA"/>
</dbReference>
<keyword evidence="3" id="KW-1185">Reference proteome</keyword>
<dbReference type="eggNOG" id="COG1216">
    <property type="taxonomic scope" value="Bacteria"/>
</dbReference>
<sequence length="320" mass="36704">MIKISVIIPAYNGDRYIGKAIDSVLQQSYRDYEIIVVDDGSSDRTSQIVQSYGSKVRYISQQNQGVAAARNQGLEVAQGEYIAFLDQDDFFLPNKLASQVALLEQKSCLGIVNSGWQIVNQDGEFLAAVQPWQTLPQLALIGLIVWKPVFLGAMLFRHSWLKKSGGFDVELEQTPDVDLVLRLAQMGCQADWIKDTTVCYRQHELNASKKTLLQAQELDFILERFFAQANLSTEIKDLENQSRYQSLVWSAWRLYETEHLVEMAQYLLKSLSYTNKHHTETVFEWIKAFKSYASEYGNVIDVYQLTNTKEWQELINQSVF</sequence>
<dbReference type="PANTHER" id="PTHR43685">
    <property type="entry name" value="GLYCOSYLTRANSFERASE"/>
    <property type="match status" value="1"/>
</dbReference>
<keyword evidence="2" id="KW-0808">Transferase</keyword>
<dbReference type="HOGENOM" id="CLU_025996_0_0_3"/>
<dbReference type="GO" id="GO:0016740">
    <property type="term" value="F:transferase activity"/>
    <property type="evidence" value="ECO:0007669"/>
    <property type="project" value="UniProtKB-KW"/>
</dbReference>
<dbReference type="SUPFAM" id="SSF53448">
    <property type="entry name" value="Nucleotide-diphospho-sugar transferases"/>
    <property type="match status" value="1"/>
</dbReference>
<proteinExistence type="predicted"/>
<dbReference type="InterPro" id="IPR001173">
    <property type="entry name" value="Glyco_trans_2-like"/>
</dbReference>
<accession>K9XTA9</accession>
<gene>
    <name evidence="2" type="ordered locus">Sta7437_2298</name>
</gene>
<dbReference type="PANTHER" id="PTHR43685:SF11">
    <property type="entry name" value="GLYCOSYLTRANSFERASE TAGX-RELATED"/>
    <property type="match status" value="1"/>
</dbReference>
<dbReference type="Gene3D" id="3.90.550.10">
    <property type="entry name" value="Spore Coat Polysaccharide Biosynthesis Protein SpsA, Chain A"/>
    <property type="match status" value="1"/>
</dbReference>
<dbReference type="Pfam" id="PF00535">
    <property type="entry name" value="Glycos_transf_2"/>
    <property type="match status" value="1"/>
</dbReference>
<dbReference type="InterPro" id="IPR029044">
    <property type="entry name" value="Nucleotide-diphossugar_trans"/>
</dbReference>
<dbReference type="InterPro" id="IPR050834">
    <property type="entry name" value="Glycosyltransf_2"/>
</dbReference>
<reference evidence="3" key="1">
    <citation type="journal article" date="2013" name="Proc. Natl. Acad. Sci. U.S.A.">
        <title>Improving the coverage of the cyanobacterial phylum using diversity-driven genome sequencing.</title>
        <authorList>
            <person name="Shih P.M."/>
            <person name="Wu D."/>
            <person name="Latifi A."/>
            <person name="Axen S.D."/>
            <person name="Fewer D.P."/>
            <person name="Talla E."/>
            <person name="Calteau A."/>
            <person name="Cai F."/>
            <person name="Tandeau de Marsac N."/>
            <person name="Rippka R."/>
            <person name="Herdman M."/>
            <person name="Sivonen K."/>
            <person name="Coursin T."/>
            <person name="Laurent T."/>
            <person name="Goodwin L."/>
            <person name="Nolan M."/>
            <person name="Davenport K.W."/>
            <person name="Han C.S."/>
            <person name="Rubin E.M."/>
            <person name="Eisen J.A."/>
            <person name="Woyke T."/>
            <person name="Gugger M."/>
            <person name="Kerfeld C.A."/>
        </authorList>
    </citation>
    <scope>NUCLEOTIDE SEQUENCE [LARGE SCALE GENOMIC DNA]</scope>
    <source>
        <strain evidence="3">ATCC 29371 / PCC 7437</strain>
    </source>
</reference>
<dbReference type="RefSeq" id="WP_015193508.1">
    <property type="nucleotide sequence ID" value="NC_019748.1"/>
</dbReference>
<dbReference type="Proteomes" id="UP000010473">
    <property type="component" value="Chromosome"/>
</dbReference>
<evidence type="ECO:0000259" key="1">
    <source>
        <dbReference type="Pfam" id="PF00535"/>
    </source>
</evidence>
<dbReference type="KEGG" id="scs:Sta7437_2298"/>
<dbReference type="OrthoDB" id="418085at2"/>
<protein>
    <submittedName>
        <fullName evidence="2">Glycosyl transferase family 2</fullName>
    </submittedName>
</protein>
<organism evidence="2 3">
    <name type="scientific">Stanieria cyanosphaera (strain ATCC 29371 / PCC 7437)</name>
    <dbReference type="NCBI Taxonomy" id="111780"/>
    <lineage>
        <taxon>Bacteria</taxon>
        <taxon>Bacillati</taxon>
        <taxon>Cyanobacteriota</taxon>
        <taxon>Cyanophyceae</taxon>
        <taxon>Pleurocapsales</taxon>
        <taxon>Dermocarpellaceae</taxon>
        <taxon>Stanieria</taxon>
    </lineage>
</organism>
<feature type="domain" description="Glycosyltransferase 2-like" evidence="1">
    <location>
        <begin position="5"/>
        <end position="108"/>
    </location>
</feature>
<dbReference type="AlphaFoldDB" id="K9XTA9"/>
<name>K9XTA9_STAC7</name>
<evidence type="ECO:0000313" key="2">
    <source>
        <dbReference type="EMBL" id="AFZ35840.1"/>
    </source>
</evidence>
<dbReference type="STRING" id="111780.Sta7437_2298"/>
<evidence type="ECO:0000313" key="3">
    <source>
        <dbReference type="Proteomes" id="UP000010473"/>
    </source>
</evidence>